<feature type="region of interest" description="Disordered" evidence="1">
    <location>
        <begin position="39"/>
        <end position="64"/>
    </location>
</feature>
<sequence>MAELEGHKRGDHISFNAFCPQCRGAATSRLRQHFRRDVSGWPGGQLSIDTSGPHPPGRWPSGRPENVPRHAVHFLLGAFSVKTKAEMAAMRGRECETRGDARVAVGGGRGGDRDPGGVTVGAAGVDPASPQHLGADLALETAIVDESPEAGRAATPQARQLASLVARAFEVDDLAPAGGASWVGLCCEAH</sequence>
<keyword evidence="3" id="KW-1185">Reference proteome</keyword>
<evidence type="ECO:0000313" key="2">
    <source>
        <dbReference type="EMBL" id="CAK0839332.1"/>
    </source>
</evidence>
<name>A0ABN9T345_9DINO</name>
<reference evidence="2" key="1">
    <citation type="submission" date="2023-10" db="EMBL/GenBank/DDBJ databases">
        <authorList>
            <person name="Chen Y."/>
            <person name="Shah S."/>
            <person name="Dougan E. K."/>
            <person name="Thang M."/>
            <person name="Chan C."/>
        </authorList>
    </citation>
    <scope>NUCLEOTIDE SEQUENCE [LARGE SCALE GENOMIC DNA]</scope>
</reference>
<accession>A0ABN9T345</accession>
<evidence type="ECO:0000313" key="3">
    <source>
        <dbReference type="Proteomes" id="UP001189429"/>
    </source>
</evidence>
<evidence type="ECO:0000256" key="1">
    <source>
        <dbReference type="SAM" id="MobiDB-lite"/>
    </source>
</evidence>
<gene>
    <name evidence="2" type="ORF">PCOR1329_LOCUS35024</name>
</gene>
<proteinExistence type="predicted"/>
<dbReference type="Proteomes" id="UP001189429">
    <property type="component" value="Unassembled WGS sequence"/>
</dbReference>
<dbReference type="EMBL" id="CAUYUJ010014283">
    <property type="protein sequence ID" value="CAK0839332.1"/>
    <property type="molecule type" value="Genomic_DNA"/>
</dbReference>
<organism evidence="2 3">
    <name type="scientific">Prorocentrum cordatum</name>
    <dbReference type="NCBI Taxonomy" id="2364126"/>
    <lineage>
        <taxon>Eukaryota</taxon>
        <taxon>Sar</taxon>
        <taxon>Alveolata</taxon>
        <taxon>Dinophyceae</taxon>
        <taxon>Prorocentrales</taxon>
        <taxon>Prorocentraceae</taxon>
        <taxon>Prorocentrum</taxon>
    </lineage>
</organism>
<comment type="caution">
    <text evidence="2">The sequence shown here is derived from an EMBL/GenBank/DDBJ whole genome shotgun (WGS) entry which is preliminary data.</text>
</comment>
<protein>
    <submittedName>
        <fullName evidence="2">Uncharacterized protein</fullName>
    </submittedName>
</protein>